<feature type="domain" description="O-acyltransferase WSD1 C-terminal" evidence="3">
    <location>
        <begin position="318"/>
        <end position="416"/>
    </location>
</feature>
<evidence type="ECO:0000259" key="2">
    <source>
        <dbReference type="Pfam" id="PF03007"/>
    </source>
</evidence>
<feature type="domain" description="O-acyltransferase WSD1-like N-terminal" evidence="2">
    <location>
        <begin position="5"/>
        <end position="164"/>
    </location>
</feature>
<dbReference type="InterPro" id="IPR009721">
    <property type="entry name" value="O-acyltransferase_WSD1_C"/>
</dbReference>
<evidence type="ECO:0000313" key="4">
    <source>
        <dbReference type="EMBL" id="GAA0357522.1"/>
    </source>
</evidence>
<reference evidence="5" key="1">
    <citation type="journal article" date="2019" name="Int. J. Syst. Evol. Microbiol.">
        <title>The Global Catalogue of Microorganisms (GCM) 10K type strain sequencing project: providing services to taxonomists for standard genome sequencing and annotation.</title>
        <authorList>
            <consortium name="The Broad Institute Genomics Platform"/>
            <consortium name="The Broad Institute Genome Sequencing Center for Infectious Disease"/>
            <person name="Wu L."/>
            <person name="Ma J."/>
        </authorList>
    </citation>
    <scope>NUCLEOTIDE SEQUENCE [LARGE SCALE GENOMIC DNA]</scope>
    <source>
        <strain evidence="5">JCM 4565</strain>
    </source>
</reference>
<evidence type="ECO:0008006" key="6">
    <source>
        <dbReference type="Google" id="ProtNLM"/>
    </source>
</evidence>
<dbReference type="Pfam" id="PF03007">
    <property type="entry name" value="WS_DGAT_cat"/>
    <property type="match status" value="1"/>
</dbReference>
<feature type="region of interest" description="Disordered" evidence="1">
    <location>
        <begin position="419"/>
        <end position="438"/>
    </location>
</feature>
<organism evidence="4 5">
    <name type="scientific">Streptomyces blastmyceticus</name>
    <dbReference type="NCBI Taxonomy" id="68180"/>
    <lineage>
        <taxon>Bacteria</taxon>
        <taxon>Bacillati</taxon>
        <taxon>Actinomycetota</taxon>
        <taxon>Actinomycetes</taxon>
        <taxon>Kitasatosporales</taxon>
        <taxon>Streptomycetaceae</taxon>
        <taxon>Streptomyces</taxon>
    </lineage>
</organism>
<keyword evidence="5" id="KW-1185">Reference proteome</keyword>
<dbReference type="SUPFAM" id="SSF52777">
    <property type="entry name" value="CoA-dependent acyltransferases"/>
    <property type="match status" value="1"/>
</dbReference>
<evidence type="ECO:0000259" key="3">
    <source>
        <dbReference type="Pfam" id="PF06974"/>
    </source>
</evidence>
<dbReference type="RefSeq" id="WP_344119287.1">
    <property type="nucleotide sequence ID" value="NZ_BAAABW010000021.1"/>
</dbReference>
<sequence>MKRPLNPIDEVFLSMGREPGLTHGQFLRFRGSPPPLAALRDHLVARLPGLPRLTYRTTTGSGRAYQVPSTGFDIREHLREEEFPAGTTLDEVLTALVRLPLPRHDGPLWSLHLVHGYAPGEYAVCYRVHHGTEDGLGAVHVVASLFGDEPESGREARDEQGPFFGACADELLRGTLNVGAGLVHGLLPARRWPKVPGPRPGHLAVCSTSATQRELGLLGQRFGGTFNDAFLMALWGALTTWSATEEEGAGVRSVFRASPVPVRMPLSTRRTGEEGALGNHLTTAVVALPDQGLRTEAAFAQLVEGTHRMRSRGLRPASRALVALLPPAVTRWTVRRLLSPRSSPLYASNYSLPNFLSFKGDPVIDAIPLGVLLPGNALSVTLLSCGSRVRVSFLYDRRLPEAGRLAALWRAALDTLSAPTAPAPGTSPPSTHTKGPSC</sequence>
<dbReference type="Proteomes" id="UP001500063">
    <property type="component" value="Unassembled WGS sequence"/>
</dbReference>
<dbReference type="InterPro" id="IPR004255">
    <property type="entry name" value="O-acyltransferase_WSD1_N"/>
</dbReference>
<evidence type="ECO:0000256" key="1">
    <source>
        <dbReference type="SAM" id="MobiDB-lite"/>
    </source>
</evidence>
<dbReference type="EMBL" id="BAAABW010000021">
    <property type="protein sequence ID" value="GAA0357522.1"/>
    <property type="molecule type" value="Genomic_DNA"/>
</dbReference>
<evidence type="ECO:0000313" key="5">
    <source>
        <dbReference type="Proteomes" id="UP001500063"/>
    </source>
</evidence>
<comment type="caution">
    <text evidence="4">The sequence shown here is derived from an EMBL/GenBank/DDBJ whole genome shotgun (WGS) entry which is preliminary data.</text>
</comment>
<protein>
    <recommendedName>
        <fullName evidence="6">Diacylglycerol O-acyltransferase</fullName>
    </recommendedName>
</protein>
<gene>
    <name evidence="4" type="ORF">GCM10010319_38440</name>
</gene>
<proteinExistence type="predicted"/>
<accession>A0ABP3GXU7</accession>
<dbReference type="Pfam" id="PF06974">
    <property type="entry name" value="WS_DGAT_C"/>
    <property type="match status" value="1"/>
</dbReference>
<dbReference type="Gene3D" id="3.30.559.30">
    <property type="entry name" value="Nonribosomal peptide synthetase, condensation domain"/>
    <property type="match status" value="1"/>
</dbReference>
<name>A0ABP3GXU7_9ACTN</name>